<name>A0A9P8CG48_9HELO</name>
<proteinExistence type="predicted"/>
<dbReference type="OrthoDB" id="2103031at2759"/>
<feature type="compositionally biased region" description="Basic and acidic residues" evidence="1">
    <location>
        <begin position="295"/>
        <end position="311"/>
    </location>
</feature>
<comment type="caution">
    <text evidence="2">The sequence shown here is derived from an EMBL/GenBank/DDBJ whole genome shotgun (WGS) entry which is preliminary data.</text>
</comment>
<keyword evidence="3" id="KW-1185">Reference proteome</keyword>
<gene>
    <name evidence="2" type="ORF">BJ878DRAFT_574496</name>
</gene>
<accession>A0A9P8CG48</accession>
<evidence type="ECO:0000256" key="1">
    <source>
        <dbReference type="SAM" id="MobiDB-lite"/>
    </source>
</evidence>
<dbReference type="Proteomes" id="UP000887226">
    <property type="component" value="Unassembled WGS sequence"/>
</dbReference>
<organism evidence="2 3">
    <name type="scientific">Calycina marina</name>
    <dbReference type="NCBI Taxonomy" id="1763456"/>
    <lineage>
        <taxon>Eukaryota</taxon>
        <taxon>Fungi</taxon>
        <taxon>Dikarya</taxon>
        <taxon>Ascomycota</taxon>
        <taxon>Pezizomycotina</taxon>
        <taxon>Leotiomycetes</taxon>
        <taxon>Helotiales</taxon>
        <taxon>Pezizellaceae</taxon>
        <taxon>Calycina</taxon>
    </lineage>
</organism>
<dbReference type="EMBL" id="MU253827">
    <property type="protein sequence ID" value="KAG9245864.1"/>
    <property type="molecule type" value="Genomic_DNA"/>
</dbReference>
<protein>
    <recommendedName>
        <fullName evidence="4">Autophagy protein</fullName>
    </recommendedName>
</protein>
<dbReference type="AlphaFoldDB" id="A0A9P8CG48"/>
<feature type="region of interest" description="Disordered" evidence="1">
    <location>
        <begin position="294"/>
        <end position="349"/>
    </location>
</feature>
<feature type="region of interest" description="Disordered" evidence="1">
    <location>
        <begin position="29"/>
        <end position="74"/>
    </location>
</feature>
<evidence type="ECO:0008006" key="4">
    <source>
        <dbReference type="Google" id="ProtNLM"/>
    </source>
</evidence>
<evidence type="ECO:0000313" key="3">
    <source>
        <dbReference type="Proteomes" id="UP000887226"/>
    </source>
</evidence>
<sequence length="349" mass="39430">MGWLWGSSGDDGSKKDAFEDLDPSLRDFLKKESPVKYETAPAKAPTPTTPAPAPQQETPNPDGSSKPKVPPQSLFQDGRYAEYWQGYRPLRDIEDEVKTDQEKITDVIEGYKYRKSEIGRAALENCALEQWDVSECFKHGGWTSRMTMCRAENRKFDRCFMMQSKFLKALGYLSLLDRAQEVDEEIQMHADTLYHRMLDQEKQIEEAESEGRPVPVFPPLVASIKKSKASGPTATAIAQAEKPLSDLSPENQAVFQKRIEGLDPEERELEERAFKAELETGKELATAYVSIMAKQDAEREQRKKEGKETIGDKLTAAFRVRPTYNKPAEDRSNPKKLGANGEDSQETVD</sequence>
<reference evidence="2" key="1">
    <citation type="journal article" date="2021" name="IMA Fungus">
        <title>Genomic characterization of three marine fungi, including Emericellopsis atlantica sp. nov. with signatures of a generalist lifestyle and marine biomass degradation.</title>
        <authorList>
            <person name="Hagestad O.C."/>
            <person name="Hou L."/>
            <person name="Andersen J.H."/>
            <person name="Hansen E.H."/>
            <person name="Altermark B."/>
            <person name="Li C."/>
            <person name="Kuhnert E."/>
            <person name="Cox R.J."/>
            <person name="Crous P.W."/>
            <person name="Spatafora J.W."/>
            <person name="Lail K."/>
            <person name="Amirebrahimi M."/>
            <person name="Lipzen A."/>
            <person name="Pangilinan J."/>
            <person name="Andreopoulos W."/>
            <person name="Hayes R.D."/>
            <person name="Ng V."/>
            <person name="Grigoriev I.V."/>
            <person name="Jackson S.A."/>
            <person name="Sutton T.D.S."/>
            <person name="Dobson A.D.W."/>
            <person name="Rama T."/>
        </authorList>
    </citation>
    <scope>NUCLEOTIDE SEQUENCE</scope>
    <source>
        <strain evidence="2">TRa3180A</strain>
    </source>
</reference>
<evidence type="ECO:0000313" key="2">
    <source>
        <dbReference type="EMBL" id="KAG9245864.1"/>
    </source>
</evidence>